<dbReference type="Gene3D" id="3.90.1150.10">
    <property type="entry name" value="Aspartate Aminotransferase, domain 1"/>
    <property type="match status" value="2"/>
</dbReference>
<dbReference type="EC" id="1.4.4.2" evidence="8"/>
<evidence type="ECO:0000256" key="6">
    <source>
        <dbReference type="ARBA" id="ARBA00023002"/>
    </source>
</evidence>
<dbReference type="InterPro" id="IPR015421">
    <property type="entry name" value="PyrdxlP-dep_Trfase_major"/>
</dbReference>
<dbReference type="FunFam" id="3.90.1150.10:FF:000007">
    <property type="entry name" value="Glycine dehydrogenase (decarboxylating), mitochondrial"/>
    <property type="match status" value="1"/>
</dbReference>
<dbReference type="AlphaFoldDB" id="A0A4P6L345"/>
<feature type="domain" description="Glycine dehydrogenase C-terminal" evidence="11">
    <location>
        <begin position="785"/>
        <end position="906"/>
    </location>
</feature>
<dbReference type="InterPro" id="IPR015422">
    <property type="entry name" value="PyrdxlP-dep_Trfase_small"/>
</dbReference>
<dbReference type="Pfam" id="PF02347">
    <property type="entry name" value="GDC-P"/>
    <property type="match status" value="2"/>
</dbReference>
<evidence type="ECO:0000256" key="9">
    <source>
        <dbReference type="PIRSR" id="PIRSR603437-50"/>
    </source>
</evidence>
<dbReference type="EMBL" id="CP035913">
    <property type="protein sequence ID" value="QBE65705.1"/>
    <property type="molecule type" value="Genomic_DNA"/>
</dbReference>
<dbReference type="Pfam" id="PF21478">
    <property type="entry name" value="GcvP2_C"/>
    <property type="match status" value="1"/>
</dbReference>
<evidence type="ECO:0000256" key="4">
    <source>
        <dbReference type="ARBA" id="ARBA00011690"/>
    </source>
</evidence>
<dbReference type="Proteomes" id="UP000290637">
    <property type="component" value="Chromosome"/>
</dbReference>
<name>A0A4P6L345_9BURK</name>
<organism evidence="12 13">
    <name type="scientific">Pseudoduganella lutea</name>
    <dbReference type="NCBI Taxonomy" id="321985"/>
    <lineage>
        <taxon>Bacteria</taxon>
        <taxon>Pseudomonadati</taxon>
        <taxon>Pseudomonadota</taxon>
        <taxon>Betaproteobacteria</taxon>
        <taxon>Burkholderiales</taxon>
        <taxon>Oxalobacteraceae</taxon>
        <taxon>Telluria group</taxon>
        <taxon>Pseudoduganella</taxon>
    </lineage>
</organism>
<accession>A0A4P6L345</accession>
<dbReference type="RefSeq" id="WP_130188814.1">
    <property type="nucleotide sequence ID" value="NZ_CP035913.1"/>
</dbReference>
<dbReference type="InterPro" id="IPR020581">
    <property type="entry name" value="GDC_P"/>
</dbReference>
<dbReference type="InterPro" id="IPR015424">
    <property type="entry name" value="PyrdxlP-dep_Trfase"/>
</dbReference>
<keyword evidence="6 8" id="KW-0560">Oxidoreductase</keyword>
<dbReference type="InterPro" id="IPR003437">
    <property type="entry name" value="GcvP"/>
</dbReference>
<keyword evidence="13" id="KW-1185">Reference proteome</keyword>
<sequence>MTRTSLTTLEARDAFIARHIGPDATEQQQMLDTLGYATRAALIDAIVPENIRNRAPLPLGQFAEPLPEQAALAKLKAIAGKNKVVKSLIGQGYYGTFTPGVVLRNIFENPAWYTAYTPYQPEISQGRLEAILNFQQAITDLTGMGIANASMLDEGTSAAEAMTLLQRVGKSKSKAFYVANDVLPQTLEVIATRAEPLGIEVRTFDPAELAGVTDAFGVLLQYPGVDGSVRDYRADVEKVKATGAMIVVAADLLALTLLTPPGEWGADVVVGNSQRFGVPLGFGGPHAGYMATRDEYKRSMPGRLVGVTVDQQGNMAYRLALQTREQHIRREKATSNICTAQVLLAVIASMYAVYHGPQGLAQIATRVHRYTGILADSLRTLGYKVTNRTFFDTLTIATDRAEALHEAAVANGINLRRIDAHHVGVSLDETADRGTLAALWSVFASGVQDSPAAPDFATIEGDSEDAFPAELARSSDYLTHPVFNRYHSETEMLRYLRSLADKDLALDRTMIPLGSCTMKLNATSEMIPVTWPEFSNIHPFAPEDQTVGYREMIGQLEEMLCAVTGYAAVSLQPNAGSQGEYAGLLVIQKYHQSRGEGHRNICLIPSSAHGTNPASASMVDMRVVVTACDENGNVDLADLKAKAEQHSKNLACVMVTYPSTHGVFEEGIKELCEIVHSHGGQVYIDGANMNALVGVAAPGAFGGDVSHLNLHKTFCIPHGGGGPGVGPIGVGAHLAEFLPNQRSTGYQRNEKGIGAVSAAAYGSASILPISWMYIAMMGAEGLTAATETAILNANYIARRLAPHYPVLYSGHDGLVAHECIIDLRPLTDATGISNEDVAKRLMDFGFHAPTMSFPVPGTLMIEPTESEAKAELDRFIEAMIAIRGEIAKVESGEFDKANNPLKFAPHTAGVLIADNWDRQYSREAAAYPLPSLRKQKYWPPVGRADNVYGDRNLFCGCAPISAYE</sequence>
<dbReference type="InterPro" id="IPR049316">
    <property type="entry name" value="GDC-P_C"/>
</dbReference>
<comment type="cofactor">
    <cofactor evidence="1 8 9">
        <name>pyridoxal 5'-phosphate</name>
        <dbReference type="ChEBI" id="CHEBI:597326"/>
    </cofactor>
</comment>
<dbReference type="GO" id="GO:0004375">
    <property type="term" value="F:glycine dehydrogenase (decarboxylating) activity"/>
    <property type="evidence" value="ECO:0007669"/>
    <property type="project" value="UniProtKB-EC"/>
</dbReference>
<evidence type="ECO:0000256" key="7">
    <source>
        <dbReference type="ARBA" id="ARBA00049026"/>
    </source>
</evidence>
<dbReference type="GO" id="GO:0019464">
    <property type="term" value="P:glycine decarboxylation via glycine cleavage system"/>
    <property type="evidence" value="ECO:0007669"/>
    <property type="project" value="UniProtKB-UniRule"/>
</dbReference>
<evidence type="ECO:0000256" key="3">
    <source>
        <dbReference type="ARBA" id="ARBA00010756"/>
    </source>
</evidence>
<gene>
    <name evidence="8 12" type="primary">gcvP</name>
    <name evidence="12" type="ORF">EWM63_24225</name>
</gene>
<dbReference type="InterPro" id="IPR049315">
    <property type="entry name" value="GDC-P_N"/>
</dbReference>
<dbReference type="PANTHER" id="PTHR11773">
    <property type="entry name" value="GLYCINE DEHYDROGENASE, DECARBOXYLATING"/>
    <property type="match status" value="1"/>
</dbReference>
<protein>
    <recommendedName>
        <fullName evidence="8">Glycine dehydrogenase (decarboxylating)</fullName>
        <ecNumber evidence="8">1.4.4.2</ecNumber>
    </recommendedName>
    <alternativeName>
        <fullName evidence="8">Glycine cleavage system P-protein</fullName>
    </alternativeName>
    <alternativeName>
        <fullName evidence="8">Glycine decarboxylase</fullName>
    </alternativeName>
    <alternativeName>
        <fullName evidence="8">Glycine dehydrogenase (aminomethyl-transferring)</fullName>
    </alternativeName>
</protein>
<evidence type="ECO:0000256" key="8">
    <source>
        <dbReference type="HAMAP-Rule" id="MF_00711"/>
    </source>
</evidence>
<comment type="function">
    <text evidence="2 8">The glycine cleavage system catalyzes the degradation of glycine. The P protein binds the alpha-amino group of glycine through its pyridoxal phosphate cofactor; CO(2) is released and the remaining methylamine moiety is then transferred to the lipoamide cofactor of the H protein.</text>
</comment>
<proteinExistence type="inferred from homology"/>
<feature type="domain" description="Glycine cleavage system P-protein N-terminal" evidence="10">
    <location>
        <begin position="475"/>
        <end position="752"/>
    </location>
</feature>
<feature type="domain" description="Glycine cleavage system P-protein N-terminal" evidence="10">
    <location>
        <begin position="18"/>
        <end position="443"/>
    </location>
</feature>
<evidence type="ECO:0000313" key="12">
    <source>
        <dbReference type="EMBL" id="QBE65705.1"/>
    </source>
</evidence>
<reference evidence="12 13" key="1">
    <citation type="submission" date="2019-02" db="EMBL/GenBank/DDBJ databases">
        <title>Draft Genome Sequences of Six Type Strains of the Genus Massilia.</title>
        <authorList>
            <person name="Miess H."/>
            <person name="Frediansyhah A."/>
            <person name="Gross H."/>
        </authorList>
    </citation>
    <scope>NUCLEOTIDE SEQUENCE [LARGE SCALE GENOMIC DNA]</scope>
    <source>
        <strain evidence="12 13">DSM 17473</strain>
    </source>
</reference>
<dbReference type="CDD" id="cd00613">
    <property type="entry name" value="GDC-P"/>
    <property type="match status" value="2"/>
</dbReference>
<keyword evidence="5 8" id="KW-0663">Pyridoxal phosphate</keyword>
<dbReference type="GO" id="GO:0005829">
    <property type="term" value="C:cytosol"/>
    <property type="evidence" value="ECO:0007669"/>
    <property type="project" value="TreeGrafter"/>
</dbReference>
<feature type="modified residue" description="N6-(pyridoxal phosphate)lysine" evidence="8 9">
    <location>
        <position position="712"/>
    </location>
</feature>
<evidence type="ECO:0000256" key="5">
    <source>
        <dbReference type="ARBA" id="ARBA00022898"/>
    </source>
</evidence>
<comment type="catalytic activity">
    <reaction evidence="7 8">
        <text>N(6)-[(R)-lipoyl]-L-lysyl-[glycine-cleavage complex H protein] + glycine + H(+) = N(6)-[(R)-S(8)-aminomethyldihydrolipoyl]-L-lysyl-[glycine-cleavage complex H protein] + CO2</text>
        <dbReference type="Rhea" id="RHEA:24304"/>
        <dbReference type="Rhea" id="RHEA-COMP:10494"/>
        <dbReference type="Rhea" id="RHEA-COMP:10495"/>
        <dbReference type="ChEBI" id="CHEBI:15378"/>
        <dbReference type="ChEBI" id="CHEBI:16526"/>
        <dbReference type="ChEBI" id="CHEBI:57305"/>
        <dbReference type="ChEBI" id="CHEBI:83099"/>
        <dbReference type="ChEBI" id="CHEBI:83143"/>
        <dbReference type="EC" id="1.4.4.2"/>
    </reaction>
</comment>
<dbReference type="GO" id="GO:0005960">
    <property type="term" value="C:glycine cleavage complex"/>
    <property type="evidence" value="ECO:0007669"/>
    <property type="project" value="TreeGrafter"/>
</dbReference>
<dbReference type="HAMAP" id="MF_00711">
    <property type="entry name" value="GcvP"/>
    <property type="match status" value="1"/>
</dbReference>
<dbReference type="NCBIfam" id="NF003346">
    <property type="entry name" value="PRK04366.1"/>
    <property type="match status" value="1"/>
</dbReference>
<dbReference type="PANTHER" id="PTHR11773:SF1">
    <property type="entry name" value="GLYCINE DEHYDROGENASE (DECARBOXYLATING), MITOCHONDRIAL"/>
    <property type="match status" value="1"/>
</dbReference>
<dbReference type="KEGG" id="plue:EWM63_24225"/>
<comment type="similarity">
    <text evidence="3 8">Belongs to the GcvP family.</text>
</comment>
<evidence type="ECO:0000256" key="1">
    <source>
        <dbReference type="ARBA" id="ARBA00001933"/>
    </source>
</evidence>
<dbReference type="GO" id="GO:0016594">
    <property type="term" value="F:glycine binding"/>
    <property type="evidence" value="ECO:0007669"/>
    <property type="project" value="TreeGrafter"/>
</dbReference>
<dbReference type="OrthoDB" id="9801272at2"/>
<dbReference type="NCBIfam" id="TIGR00461">
    <property type="entry name" value="gcvP"/>
    <property type="match status" value="1"/>
</dbReference>
<dbReference type="SUPFAM" id="SSF53383">
    <property type="entry name" value="PLP-dependent transferases"/>
    <property type="match status" value="2"/>
</dbReference>
<evidence type="ECO:0000259" key="10">
    <source>
        <dbReference type="Pfam" id="PF02347"/>
    </source>
</evidence>
<evidence type="ECO:0000259" key="11">
    <source>
        <dbReference type="Pfam" id="PF21478"/>
    </source>
</evidence>
<evidence type="ECO:0000256" key="2">
    <source>
        <dbReference type="ARBA" id="ARBA00003788"/>
    </source>
</evidence>
<dbReference type="GO" id="GO:0030170">
    <property type="term" value="F:pyridoxal phosphate binding"/>
    <property type="evidence" value="ECO:0007669"/>
    <property type="project" value="TreeGrafter"/>
</dbReference>
<comment type="subunit">
    <text evidence="4 8">The glycine cleavage system is composed of four proteins: P, T, L and H.</text>
</comment>
<evidence type="ECO:0000313" key="13">
    <source>
        <dbReference type="Proteomes" id="UP000290637"/>
    </source>
</evidence>
<dbReference type="FunFam" id="3.40.640.10:FF:000005">
    <property type="entry name" value="Glycine dehydrogenase (decarboxylating), mitochondrial"/>
    <property type="match status" value="1"/>
</dbReference>
<dbReference type="Gene3D" id="3.40.640.10">
    <property type="entry name" value="Type I PLP-dependent aspartate aminotransferase-like (Major domain)"/>
    <property type="match status" value="2"/>
</dbReference>
<dbReference type="FunFam" id="3.40.640.10:FF:000007">
    <property type="entry name" value="glycine dehydrogenase (Decarboxylating), mitochondrial"/>
    <property type="match status" value="1"/>
</dbReference>